<dbReference type="HOGENOM" id="CLU_981592_0_0_1"/>
<name>L1J074_GUITC</name>
<reference evidence="3" key="2">
    <citation type="submission" date="2012-11" db="EMBL/GenBank/DDBJ databases">
        <authorList>
            <person name="Kuo A."/>
            <person name="Curtis B.A."/>
            <person name="Tanifuji G."/>
            <person name="Burki F."/>
            <person name="Gruber A."/>
            <person name="Irimia M."/>
            <person name="Maruyama S."/>
            <person name="Arias M.C."/>
            <person name="Ball S.G."/>
            <person name="Gile G.H."/>
            <person name="Hirakawa Y."/>
            <person name="Hopkins J.F."/>
            <person name="Rensing S.A."/>
            <person name="Schmutz J."/>
            <person name="Symeonidi A."/>
            <person name="Elias M."/>
            <person name="Eveleigh R.J."/>
            <person name="Herman E.K."/>
            <person name="Klute M.J."/>
            <person name="Nakayama T."/>
            <person name="Obornik M."/>
            <person name="Reyes-Prieto A."/>
            <person name="Armbrust E.V."/>
            <person name="Aves S.J."/>
            <person name="Beiko R.G."/>
            <person name="Coutinho P."/>
            <person name="Dacks J.B."/>
            <person name="Durnford D.G."/>
            <person name="Fast N.M."/>
            <person name="Green B.R."/>
            <person name="Grisdale C."/>
            <person name="Hempe F."/>
            <person name="Henrissat B."/>
            <person name="Hoppner M.P."/>
            <person name="Ishida K.-I."/>
            <person name="Kim E."/>
            <person name="Koreny L."/>
            <person name="Kroth P.G."/>
            <person name="Liu Y."/>
            <person name="Malik S.-B."/>
            <person name="Maier U.G."/>
            <person name="McRose D."/>
            <person name="Mock T."/>
            <person name="Neilson J.A."/>
            <person name="Onodera N.T."/>
            <person name="Poole A.M."/>
            <person name="Pritham E.J."/>
            <person name="Richards T.A."/>
            <person name="Rocap G."/>
            <person name="Roy S.W."/>
            <person name="Sarai C."/>
            <person name="Schaack S."/>
            <person name="Shirato S."/>
            <person name="Slamovits C.H."/>
            <person name="Spencer D.F."/>
            <person name="Suzuki S."/>
            <person name="Worden A.Z."/>
            <person name="Zauner S."/>
            <person name="Barry K."/>
            <person name="Bell C."/>
            <person name="Bharti A.K."/>
            <person name="Crow J.A."/>
            <person name="Grimwood J."/>
            <person name="Kramer R."/>
            <person name="Lindquist E."/>
            <person name="Lucas S."/>
            <person name="Salamov A."/>
            <person name="McFadden G.I."/>
            <person name="Lane C.E."/>
            <person name="Keeling P.J."/>
            <person name="Gray M.W."/>
            <person name="Grigoriev I.V."/>
            <person name="Archibald J.M."/>
        </authorList>
    </citation>
    <scope>NUCLEOTIDE SEQUENCE</scope>
    <source>
        <strain evidence="3">CCMP2712</strain>
    </source>
</reference>
<dbReference type="EnsemblProtists" id="EKX41923">
    <property type="protein sequence ID" value="EKX41923"/>
    <property type="gene ID" value="GUITHDRAFT_112059"/>
</dbReference>
<dbReference type="OrthoDB" id="10607708at2759"/>
<organism evidence="1">
    <name type="scientific">Guillardia theta (strain CCMP2712)</name>
    <name type="common">Cryptophyte</name>
    <dbReference type="NCBI Taxonomy" id="905079"/>
    <lineage>
        <taxon>Eukaryota</taxon>
        <taxon>Cryptophyceae</taxon>
        <taxon>Pyrenomonadales</taxon>
        <taxon>Geminigeraceae</taxon>
        <taxon>Guillardia</taxon>
    </lineage>
</organism>
<evidence type="ECO:0000313" key="2">
    <source>
        <dbReference type="EnsemblProtists" id="EKX41923"/>
    </source>
</evidence>
<dbReference type="eggNOG" id="ENOG502SC7P">
    <property type="taxonomic scope" value="Eukaryota"/>
</dbReference>
<dbReference type="RefSeq" id="XP_005828903.1">
    <property type="nucleotide sequence ID" value="XM_005828846.1"/>
</dbReference>
<reference evidence="2" key="3">
    <citation type="submission" date="2015-06" db="UniProtKB">
        <authorList>
            <consortium name="EnsemblProtists"/>
        </authorList>
    </citation>
    <scope>IDENTIFICATION</scope>
</reference>
<dbReference type="Proteomes" id="UP000011087">
    <property type="component" value="Unassembled WGS sequence"/>
</dbReference>
<accession>L1J074</accession>
<keyword evidence="3" id="KW-1185">Reference proteome</keyword>
<proteinExistence type="predicted"/>
<dbReference type="AlphaFoldDB" id="L1J074"/>
<protein>
    <submittedName>
        <fullName evidence="1 2">Uncharacterized protein</fullName>
    </submittedName>
</protein>
<dbReference type="KEGG" id="gtt:GUITHDRAFT_112059"/>
<gene>
    <name evidence="1" type="ORF">GUITHDRAFT_112059</name>
</gene>
<sequence length="284" mass="32046">MPHDIGVVCNCAMCDSFFLTAVGSVDNREYKGREGTRRLEERIEKVQLRYEEAKYTQARCPTCVEACSGKRYSEWLTSDIPAVLSPCSFRTEALASFAIFDPAEPPPVYIDESDGSGKPRWTLLQGVGPKTLELDSSRSNRIYKPTLREAMSQVREGDKKAWEPFRPQQSTDEHRNMVDYINTVVFESNERKALYACLFRHVPLFSCADPTALEQEIETLRMEASMMQIEEMNLSSQELKKRGQEQRAGGGIAMGGARREEVAKCRALEVECDVNAAISHVITK</sequence>
<dbReference type="PaxDb" id="55529-EKX41923"/>
<evidence type="ECO:0000313" key="1">
    <source>
        <dbReference type="EMBL" id="EKX41923.1"/>
    </source>
</evidence>
<dbReference type="GeneID" id="17298605"/>
<evidence type="ECO:0000313" key="3">
    <source>
        <dbReference type="Proteomes" id="UP000011087"/>
    </source>
</evidence>
<dbReference type="EMBL" id="JH993020">
    <property type="protein sequence ID" value="EKX41923.1"/>
    <property type="molecule type" value="Genomic_DNA"/>
</dbReference>
<reference evidence="1 3" key="1">
    <citation type="journal article" date="2012" name="Nature">
        <title>Algal genomes reveal evolutionary mosaicism and the fate of nucleomorphs.</title>
        <authorList>
            <consortium name="DOE Joint Genome Institute"/>
            <person name="Curtis B.A."/>
            <person name="Tanifuji G."/>
            <person name="Burki F."/>
            <person name="Gruber A."/>
            <person name="Irimia M."/>
            <person name="Maruyama S."/>
            <person name="Arias M.C."/>
            <person name="Ball S.G."/>
            <person name="Gile G.H."/>
            <person name="Hirakawa Y."/>
            <person name="Hopkins J.F."/>
            <person name="Kuo A."/>
            <person name="Rensing S.A."/>
            <person name="Schmutz J."/>
            <person name="Symeonidi A."/>
            <person name="Elias M."/>
            <person name="Eveleigh R.J."/>
            <person name="Herman E.K."/>
            <person name="Klute M.J."/>
            <person name="Nakayama T."/>
            <person name="Obornik M."/>
            <person name="Reyes-Prieto A."/>
            <person name="Armbrust E.V."/>
            <person name="Aves S.J."/>
            <person name="Beiko R.G."/>
            <person name="Coutinho P."/>
            <person name="Dacks J.B."/>
            <person name="Durnford D.G."/>
            <person name="Fast N.M."/>
            <person name="Green B.R."/>
            <person name="Grisdale C.J."/>
            <person name="Hempel F."/>
            <person name="Henrissat B."/>
            <person name="Hoppner M.P."/>
            <person name="Ishida K."/>
            <person name="Kim E."/>
            <person name="Koreny L."/>
            <person name="Kroth P.G."/>
            <person name="Liu Y."/>
            <person name="Malik S.B."/>
            <person name="Maier U.G."/>
            <person name="McRose D."/>
            <person name="Mock T."/>
            <person name="Neilson J.A."/>
            <person name="Onodera N.T."/>
            <person name="Poole A.M."/>
            <person name="Pritham E.J."/>
            <person name="Richards T.A."/>
            <person name="Rocap G."/>
            <person name="Roy S.W."/>
            <person name="Sarai C."/>
            <person name="Schaack S."/>
            <person name="Shirato S."/>
            <person name="Slamovits C.H."/>
            <person name="Spencer D.F."/>
            <person name="Suzuki S."/>
            <person name="Worden A.Z."/>
            <person name="Zauner S."/>
            <person name="Barry K."/>
            <person name="Bell C."/>
            <person name="Bharti A.K."/>
            <person name="Crow J.A."/>
            <person name="Grimwood J."/>
            <person name="Kramer R."/>
            <person name="Lindquist E."/>
            <person name="Lucas S."/>
            <person name="Salamov A."/>
            <person name="McFadden G.I."/>
            <person name="Lane C.E."/>
            <person name="Keeling P.J."/>
            <person name="Gray M.W."/>
            <person name="Grigoriev I.V."/>
            <person name="Archibald J.M."/>
        </authorList>
    </citation>
    <scope>NUCLEOTIDE SEQUENCE</scope>
    <source>
        <strain evidence="1 3">CCMP2712</strain>
    </source>
</reference>